<feature type="region of interest" description="Disordered" evidence="1">
    <location>
        <begin position="41"/>
        <end position="187"/>
    </location>
</feature>
<name>Q5GXI7_XANOR</name>
<dbReference type="HOGENOM" id="CLU_1057494_0_0_6"/>
<dbReference type="KEGG" id="xoo:XOO3330"/>
<reference evidence="2 3" key="1">
    <citation type="journal article" date="2005" name="Nucleic Acids Res.">
        <title>The genome sequence of Xanthomonas oryzae pathovar oryzae KACC10331, the bacterial blight pathogen of rice.</title>
        <authorList>
            <person name="Lee B.M."/>
            <person name="Park Y.J."/>
            <person name="Park D.S."/>
            <person name="Kang H.W."/>
            <person name="Kim J.G."/>
            <person name="Song E.S."/>
            <person name="Park I.C."/>
            <person name="Yoon U.H."/>
            <person name="Hahn J.H."/>
            <person name="Koo B.S."/>
            <person name="Lee G.B."/>
            <person name="Kim H."/>
            <person name="Park H.S."/>
            <person name="Yoon K.O."/>
            <person name="Kim J.H."/>
            <person name="Jung C.H."/>
            <person name="Koh N.H."/>
            <person name="Seo J.S."/>
            <person name="Go S.J."/>
        </authorList>
    </citation>
    <scope>NUCLEOTIDE SEQUENCE [LARGE SCALE GENOMIC DNA]</scope>
    <source>
        <strain evidence="3">KACC10331 / KXO85</strain>
    </source>
</reference>
<accession>Q5GXI7</accession>
<organism evidence="2 3">
    <name type="scientific">Xanthomonas oryzae pv. oryzae (strain KACC10331 / KXO85)</name>
    <dbReference type="NCBI Taxonomy" id="291331"/>
    <lineage>
        <taxon>Bacteria</taxon>
        <taxon>Pseudomonadati</taxon>
        <taxon>Pseudomonadota</taxon>
        <taxon>Gammaproteobacteria</taxon>
        <taxon>Lysobacterales</taxon>
        <taxon>Lysobacteraceae</taxon>
        <taxon>Xanthomonas</taxon>
    </lineage>
</organism>
<sequence>MRVVDVRFDGGHWERMLGRCKALQGTAVQQVHQTVVLDRGLCRPRPGRHRQPADPGQERQPLGNGLAQQAWRAERQHRHQQPRRQAQPGQHAAVCTVEQRSGNQQHAGHERHRPQQPGGGMGLAGAAIQIGGVQRQHPHAEEGQAGQHDQLPTHAQTPAGLGRHARQQADPGGHAQRAHQHEGDQIEAQRMRHALRTQQRHRVAGLQIARQRGAETGERQHEERRGDQAQVALCAVGGWHCVAPARGAMRRQNAALSCRAGAT</sequence>
<dbReference type="EMBL" id="AE013598">
    <property type="protein sequence ID" value="AAW76584.1"/>
    <property type="molecule type" value="Genomic_DNA"/>
</dbReference>
<protein>
    <submittedName>
        <fullName evidence="2">Uncharacterized protein</fullName>
    </submittedName>
</protein>
<feature type="compositionally biased region" description="Low complexity" evidence="1">
    <location>
        <begin position="83"/>
        <end position="93"/>
    </location>
</feature>
<evidence type="ECO:0000256" key="1">
    <source>
        <dbReference type="SAM" id="MobiDB-lite"/>
    </source>
</evidence>
<evidence type="ECO:0000313" key="3">
    <source>
        <dbReference type="Proteomes" id="UP000006735"/>
    </source>
</evidence>
<gene>
    <name evidence="2" type="ordered locus">XOO3330</name>
</gene>
<keyword evidence="3" id="KW-1185">Reference proteome</keyword>
<dbReference type="AlphaFoldDB" id="Q5GXI7"/>
<evidence type="ECO:0000313" key="2">
    <source>
        <dbReference type="EMBL" id="AAW76584.1"/>
    </source>
</evidence>
<proteinExistence type="predicted"/>
<dbReference type="Proteomes" id="UP000006735">
    <property type="component" value="Chromosome"/>
</dbReference>